<evidence type="ECO:0000256" key="1">
    <source>
        <dbReference type="ARBA" id="ARBA00004167"/>
    </source>
</evidence>
<dbReference type="PRINTS" id="PR01265">
    <property type="entry name" value="LINKMODULE"/>
</dbReference>
<name>A0A9Q1DI50_CONCO</name>
<keyword evidence="5 11" id="KW-0472">Membrane</keyword>
<evidence type="ECO:0000256" key="6">
    <source>
        <dbReference type="ARBA" id="ARBA00023157"/>
    </source>
</evidence>
<dbReference type="PANTHER" id="PTHR10225">
    <property type="entry name" value="HYALURONAN RECEPTOR"/>
    <property type="match status" value="1"/>
</dbReference>
<dbReference type="GO" id="GO:0005540">
    <property type="term" value="F:hyaluronic acid binding"/>
    <property type="evidence" value="ECO:0007669"/>
    <property type="project" value="InterPro"/>
</dbReference>
<dbReference type="GO" id="GO:0004888">
    <property type="term" value="F:transmembrane signaling receptor activity"/>
    <property type="evidence" value="ECO:0007669"/>
    <property type="project" value="TreeGrafter"/>
</dbReference>
<comment type="subcellular location">
    <subcellularLocation>
        <location evidence="1">Membrane</location>
        <topology evidence="1">Single-pass membrane protein</topology>
    </subcellularLocation>
</comment>
<feature type="region of interest" description="Disordered" evidence="10">
    <location>
        <begin position="150"/>
        <end position="201"/>
    </location>
</feature>
<keyword evidence="4 11" id="KW-1133">Transmembrane helix</keyword>
<dbReference type="SMART" id="SM00445">
    <property type="entry name" value="LINK"/>
    <property type="match status" value="1"/>
</dbReference>
<dbReference type="InterPro" id="IPR043210">
    <property type="entry name" value="CD44_antigen-like"/>
</dbReference>
<dbReference type="OrthoDB" id="9938473at2759"/>
<proteinExistence type="predicted"/>
<dbReference type="InterPro" id="IPR016187">
    <property type="entry name" value="CTDL_fold"/>
</dbReference>
<keyword evidence="14" id="KW-1185">Reference proteome</keyword>
<feature type="transmembrane region" description="Helical" evidence="11">
    <location>
        <begin position="204"/>
        <end position="226"/>
    </location>
</feature>
<protein>
    <recommendedName>
        <fullName evidence="12">Link domain-containing protein</fullName>
    </recommendedName>
</protein>
<dbReference type="PANTHER" id="PTHR10225:SF2">
    <property type="entry name" value="LYMPHATIC VESSEL ENDOTHELIAL HYALURONIC ACID RECEPTOR 1"/>
    <property type="match status" value="1"/>
</dbReference>
<accession>A0A9Q1DI50</accession>
<keyword evidence="2 11" id="KW-0812">Transmembrane</keyword>
<organism evidence="13 14">
    <name type="scientific">Conger conger</name>
    <name type="common">Conger eel</name>
    <name type="synonym">Muraena conger</name>
    <dbReference type="NCBI Taxonomy" id="82655"/>
    <lineage>
        <taxon>Eukaryota</taxon>
        <taxon>Metazoa</taxon>
        <taxon>Chordata</taxon>
        <taxon>Craniata</taxon>
        <taxon>Vertebrata</taxon>
        <taxon>Euteleostomi</taxon>
        <taxon>Actinopterygii</taxon>
        <taxon>Neopterygii</taxon>
        <taxon>Teleostei</taxon>
        <taxon>Anguilliformes</taxon>
        <taxon>Congridae</taxon>
        <taxon>Conger</taxon>
    </lineage>
</organism>
<evidence type="ECO:0000256" key="5">
    <source>
        <dbReference type="ARBA" id="ARBA00023136"/>
    </source>
</evidence>
<keyword evidence="6 9" id="KW-1015">Disulfide bond</keyword>
<feature type="compositionally biased region" description="Basic and acidic residues" evidence="10">
    <location>
        <begin position="255"/>
        <end position="271"/>
    </location>
</feature>
<keyword evidence="7" id="KW-0675">Receptor</keyword>
<evidence type="ECO:0000313" key="13">
    <source>
        <dbReference type="EMBL" id="KAJ8271507.1"/>
    </source>
</evidence>
<dbReference type="InterPro" id="IPR016186">
    <property type="entry name" value="C-type_lectin-like/link_sf"/>
</dbReference>
<gene>
    <name evidence="13" type="ORF">COCON_G00103660</name>
</gene>
<evidence type="ECO:0000259" key="12">
    <source>
        <dbReference type="PROSITE" id="PS50963"/>
    </source>
</evidence>
<feature type="disulfide bond" evidence="9">
    <location>
        <begin position="81"/>
        <end position="102"/>
    </location>
</feature>
<dbReference type="Gene3D" id="3.10.100.10">
    <property type="entry name" value="Mannose-Binding Protein A, subunit A"/>
    <property type="match status" value="1"/>
</dbReference>
<evidence type="ECO:0000313" key="14">
    <source>
        <dbReference type="Proteomes" id="UP001152803"/>
    </source>
</evidence>
<dbReference type="GO" id="GO:0005886">
    <property type="term" value="C:plasma membrane"/>
    <property type="evidence" value="ECO:0007669"/>
    <property type="project" value="TreeGrafter"/>
</dbReference>
<evidence type="ECO:0000256" key="3">
    <source>
        <dbReference type="ARBA" id="ARBA00022729"/>
    </source>
</evidence>
<dbReference type="Pfam" id="PF00193">
    <property type="entry name" value="Xlink"/>
    <property type="match status" value="1"/>
</dbReference>
<dbReference type="GO" id="GO:0007155">
    <property type="term" value="P:cell adhesion"/>
    <property type="evidence" value="ECO:0007669"/>
    <property type="project" value="InterPro"/>
</dbReference>
<sequence length="285" mass="30858">MQSADAGIIANLAVVVLPLKLRKVQVYTLPVLGVFEVASMPLPNAYGLNASEAREVCTSLNVTIASKKQVEEAHRNGLETCRYGWTDEQIAVIPRINPSTACGQNRSGVIVWRAPVTKLFDVFCFNSSALEIHLDATAIEVSVTSNQALGLSPPSPTPISERLPQSTFSAPLTSPSLSLSTSPARPEQPVPHEPMSSTESSFGVVPTAVVVTAVTVLLLTAIAALWHNRKSKNSILLWKREQRKEGAGTEVWKSTCEKELNREEEETDRKTSNISVDPEAQAEST</sequence>
<evidence type="ECO:0000256" key="8">
    <source>
        <dbReference type="ARBA" id="ARBA00023180"/>
    </source>
</evidence>
<dbReference type="EMBL" id="JAFJMO010000007">
    <property type="protein sequence ID" value="KAJ8271507.1"/>
    <property type="molecule type" value="Genomic_DNA"/>
</dbReference>
<dbReference type="SUPFAM" id="SSF56436">
    <property type="entry name" value="C-type lectin-like"/>
    <property type="match status" value="1"/>
</dbReference>
<feature type="region of interest" description="Disordered" evidence="10">
    <location>
        <begin position="255"/>
        <end position="285"/>
    </location>
</feature>
<keyword evidence="3" id="KW-0732">Signal</keyword>
<dbReference type="InterPro" id="IPR000538">
    <property type="entry name" value="Link_dom"/>
</dbReference>
<feature type="compositionally biased region" description="Low complexity" evidence="10">
    <location>
        <begin position="166"/>
        <end position="184"/>
    </location>
</feature>
<keyword evidence="8" id="KW-0325">Glycoprotein</keyword>
<evidence type="ECO:0000256" key="9">
    <source>
        <dbReference type="PROSITE-ProRule" id="PRU00323"/>
    </source>
</evidence>
<reference evidence="13" key="1">
    <citation type="journal article" date="2023" name="Science">
        <title>Genome structures resolve the early diversification of teleost fishes.</title>
        <authorList>
            <person name="Parey E."/>
            <person name="Louis A."/>
            <person name="Montfort J."/>
            <person name="Bouchez O."/>
            <person name="Roques C."/>
            <person name="Iampietro C."/>
            <person name="Lluch J."/>
            <person name="Castinel A."/>
            <person name="Donnadieu C."/>
            <person name="Desvignes T."/>
            <person name="Floi Bucao C."/>
            <person name="Jouanno E."/>
            <person name="Wen M."/>
            <person name="Mejri S."/>
            <person name="Dirks R."/>
            <person name="Jansen H."/>
            <person name="Henkel C."/>
            <person name="Chen W.J."/>
            <person name="Zahm M."/>
            <person name="Cabau C."/>
            <person name="Klopp C."/>
            <person name="Thompson A.W."/>
            <person name="Robinson-Rechavi M."/>
            <person name="Braasch I."/>
            <person name="Lecointre G."/>
            <person name="Bobe J."/>
            <person name="Postlethwait J.H."/>
            <person name="Berthelot C."/>
            <person name="Roest Crollius H."/>
            <person name="Guiguen Y."/>
        </authorList>
    </citation>
    <scope>NUCLEOTIDE SEQUENCE</scope>
    <source>
        <strain evidence="13">Concon-B</strain>
    </source>
</reference>
<evidence type="ECO:0000256" key="4">
    <source>
        <dbReference type="ARBA" id="ARBA00022989"/>
    </source>
</evidence>
<dbReference type="PROSITE" id="PS01241">
    <property type="entry name" value="LINK_1"/>
    <property type="match status" value="1"/>
</dbReference>
<comment type="caution">
    <text evidence="13">The sequence shown here is derived from an EMBL/GenBank/DDBJ whole genome shotgun (WGS) entry which is preliminary data.</text>
</comment>
<evidence type="ECO:0000256" key="7">
    <source>
        <dbReference type="ARBA" id="ARBA00023170"/>
    </source>
</evidence>
<dbReference type="Proteomes" id="UP001152803">
    <property type="component" value="Unassembled WGS sequence"/>
</dbReference>
<evidence type="ECO:0000256" key="11">
    <source>
        <dbReference type="SAM" id="Phobius"/>
    </source>
</evidence>
<feature type="domain" description="Link" evidence="12">
    <location>
        <begin position="33"/>
        <end position="126"/>
    </location>
</feature>
<evidence type="ECO:0000256" key="10">
    <source>
        <dbReference type="SAM" id="MobiDB-lite"/>
    </source>
</evidence>
<comment type="caution">
    <text evidence="9">Lacks conserved residue(s) required for the propagation of feature annotation.</text>
</comment>
<dbReference type="AlphaFoldDB" id="A0A9Q1DI50"/>
<dbReference type="PROSITE" id="PS50963">
    <property type="entry name" value="LINK_2"/>
    <property type="match status" value="1"/>
</dbReference>
<evidence type="ECO:0000256" key="2">
    <source>
        <dbReference type="ARBA" id="ARBA00022692"/>
    </source>
</evidence>